<dbReference type="CDD" id="cd00886">
    <property type="entry name" value="MogA_MoaB"/>
    <property type="match status" value="1"/>
</dbReference>
<keyword evidence="2" id="KW-0501">Molybdenum cofactor biosynthesis</keyword>
<dbReference type="SMART" id="SM00852">
    <property type="entry name" value="MoCF_biosynth"/>
    <property type="match status" value="1"/>
</dbReference>
<dbReference type="Pfam" id="PF02391">
    <property type="entry name" value="MoaE"/>
    <property type="match status" value="1"/>
</dbReference>
<sequence>MSRTARVIVASNRAAGGVYPDRTGPVIAEWLAERSFEVPDPLVVEDGEPVALALRECLESGPQVIITTGGTGISPTDRTPEATAPLLDYQLPGVADAIRAAGRDKVATAVLSRGLAGVAGRTLVVNLPGSKGGVSDGLRVLAEILDHAVDQLAGGDHVAAGADARHEAAGHTGGVRARVVLAQVTESPLSVDEHAAMVDDRAAGAVVTFGGVVRDHDGGRSVTSLFYEGHPSADDVLTDVVGEVAGRRPGVRAVAVSHRVGALEIGDVALACAVAAEHRAEAFAACADLVDEVKARLPVWKHQHFADGTDEWVNSP</sequence>
<dbReference type="Gene3D" id="3.90.1170.40">
    <property type="entry name" value="Molybdopterin biosynthesis MoaE subunit"/>
    <property type="match status" value="1"/>
</dbReference>
<evidence type="ECO:0000256" key="2">
    <source>
        <dbReference type="ARBA" id="ARBA00023150"/>
    </source>
</evidence>
<dbReference type="NCBIfam" id="TIGR00177">
    <property type="entry name" value="molyb_syn"/>
    <property type="match status" value="1"/>
</dbReference>
<comment type="pathway">
    <text evidence="1">Cofactor biosynthesis; molybdopterin biosynthesis.</text>
</comment>
<dbReference type="RefSeq" id="WP_091679006.1">
    <property type="nucleotide sequence ID" value="NZ_FOKG01000030.1"/>
</dbReference>
<dbReference type="PROSITE" id="PS01078">
    <property type="entry name" value="MOCF_BIOSYNTHESIS_1"/>
    <property type="match status" value="1"/>
</dbReference>
<proteinExistence type="predicted"/>
<accession>A0A1I1CI48</accession>
<dbReference type="Proteomes" id="UP000243799">
    <property type="component" value="Unassembled WGS sequence"/>
</dbReference>
<reference evidence="5" key="1">
    <citation type="submission" date="2016-10" db="EMBL/GenBank/DDBJ databases">
        <authorList>
            <person name="Varghese N."/>
            <person name="Submissions S."/>
        </authorList>
    </citation>
    <scope>NUCLEOTIDE SEQUENCE [LARGE SCALE GENOMIC DNA]</scope>
    <source>
        <strain evidence="5">CGMCC 4.3568</strain>
    </source>
</reference>
<dbReference type="STRING" id="490629.SAMN05216266_13059"/>
<name>A0A1I1CI48_9PSEU</name>
<dbReference type="InterPro" id="IPR036425">
    <property type="entry name" value="MoaB/Mog-like_dom_sf"/>
</dbReference>
<dbReference type="AlphaFoldDB" id="A0A1I1CI48"/>
<protein>
    <submittedName>
        <fullName evidence="4">Molybdenum cofactor synthesis domain-containing protein</fullName>
    </submittedName>
</protein>
<keyword evidence="5" id="KW-1185">Reference proteome</keyword>
<dbReference type="EMBL" id="FOKG01000030">
    <property type="protein sequence ID" value="SFB62385.1"/>
    <property type="molecule type" value="Genomic_DNA"/>
</dbReference>
<dbReference type="InterPro" id="IPR008284">
    <property type="entry name" value="MoCF_biosynth_CS"/>
</dbReference>
<dbReference type="PANTHER" id="PTHR43764">
    <property type="entry name" value="MOLYBDENUM COFACTOR BIOSYNTHESIS"/>
    <property type="match status" value="1"/>
</dbReference>
<evidence type="ECO:0000256" key="1">
    <source>
        <dbReference type="ARBA" id="ARBA00005046"/>
    </source>
</evidence>
<feature type="domain" description="MoaB/Mog" evidence="3">
    <location>
        <begin position="6"/>
        <end position="148"/>
    </location>
</feature>
<dbReference type="InterPro" id="IPR003448">
    <property type="entry name" value="Mopterin_biosynth_MoaE"/>
</dbReference>
<gene>
    <name evidence="4" type="ORF">SAMN05216266_13059</name>
</gene>
<dbReference type="SUPFAM" id="SSF53218">
    <property type="entry name" value="Molybdenum cofactor biosynthesis proteins"/>
    <property type="match status" value="1"/>
</dbReference>
<dbReference type="OrthoDB" id="9794429at2"/>
<organism evidence="4 5">
    <name type="scientific">Amycolatopsis marina</name>
    <dbReference type="NCBI Taxonomy" id="490629"/>
    <lineage>
        <taxon>Bacteria</taxon>
        <taxon>Bacillati</taxon>
        <taxon>Actinomycetota</taxon>
        <taxon>Actinomycetes</taxon>
        <taxon>Pseudonocardiales</taxon>
        <taxon>Pseudonocardiaceae</taxon>
        <taxon>Amycolatopsis</taxon>
    </lineage>
</organism>
<dbReference type="PANTHER" id="PTHR43764:SF1">
    <property type="entry name" value="MOLYBDOPTERIN MOLYBDOTRANSFERASE"/>
    <property type="match status" value="1"/>
</dbReference>
<dbReference type="Gene3D" id="3.40.980.10">
    <property type="entry name" value="MoaB/Mog-like domain"/>
    <property type="match status" value="1"/>
</dbReference>
<dbReference type="InterPro" id="IPR036563">
    <property type="entry name" value="MoaE_sf"/>
</dbReference>
<dbReference type="UniPathway" id="UPA00344"/>
<dbReference type="InterPro" id="IPR051920">
    <property type="entry name" value="MPT_Adenylyltrnsfr/MoaC-Rel"/>
</dbReference>
<evidence type="ECO:0000313" key="5">
    <source>
        <dbReference type="Proteomes" id="UP000243799"/>
    </source>
</evidence>
<dbReference type="SUPFAM" id="SSF54690">
    <property type="entry name" value="Molybdopterin synthase subunit MoaE"/>
    <property type="match status" value="1"/>
</dbReference>
<dbReference type="GO" id="GO:0006777">
    <property type="term" value="P:Mo-molybdopterin cofactor biosynthetic process"/>
    <property type="evidence" value="ECO:0007669"/>
    <property type="project" value="UniProtKB-KW"/>
</dbReference>
<evidence type="ECO:0000313" key="4">
    <source>
        <dbReference type="EMBL" id="SFB62385.1"/>
    </source>
</evidence>
<dbReference type="InterPro" id="IPR001453">
    <property type="entry name" value="MoaB/Mog_dom"/>
</dbReference>
<evidence type="ECO:0000259" key="3">
    <source>
        <dbReference type="SMART" id="SM00852"/>
    </source>
</evidence>
<dbReference type="CDD" id="cd00756">
    <property type="entry name" value="MoaE"/>
    <property type="match status" value="1"/>
</dbReference>
<dbReference type="Pfam" id="PF00994">
    <property type="entry name" value="MoCF_biosynth"/>
    <property type="match status" value="1"/>
</dbReference>